<gene>
    <name evidence="5" type="ORF">GQ26_0261240</name>
</gene>
<dbReference type="InterPro" id="IPR006913">
    <property type="entry name" value="CENP-V/GFA"/>
</dbReference>
<evidence type="ECO:0000256" key="1">
    <source>
        <dbReference type="ARBA" id="ARBA00005495"/>
    </source>
</evidence>
<evidence type="ECO:0000313" key="5">
    <source>
        <dbReference type="EMBL" id="KFX44869.1"/>
    </source>
</evidence>
<dbReference type="GO" id="GO:0046872">
    <property type="term" value="F:metal ion binding"/>
    <property type="evidence" value="ECO:0007669"/>
    <property type="project" value="UniProtKB-KW"/>
</dbReference>
<comment type="caution">
    <text evidence="5">The sequence shown here is derived from an EMBL/GenBank/DDBJ whole genome shotgun (WGS) entry which is preliminary data.</text>
</comment>
<dbReference type="PANTHER" id="PTHR28620">
    <property type="entry name" value="CENTROMERE PROTEIN V"/>
    <property type="match status" value="1"/>
</dbReference>
<dbReference type="eggNOG" id="ENOG502RA41">
    <property type="taxonomic scope" value="Eukaryota"/>
</dbReference>
<keyword evidence="2" id="KW-0479">Metal-binding</keyword>
<dbReference type="EMBL" id="JPOX01000026">
    <property type="protein sequence ID" value="KFX44869.1"/>
    <property type="molecule type" value="Genomic_DNA"/>
</dbReference>
<protein>
    <submittedName>
        <fullName evidence="5">Centromere protein V</fullName>
    </submittedName>
</protein>
<dbReference type="PANTHER" id="PTHR28620:SF1">
    <property type="entry name" value="CENP-V_GFA DOMAIN-CONTAINING PROTEIN"/>
    <property type="match status" value="1"/>
</dbReference>
<comment type="similarity">
    <text evidence="1">Belongs to the Gfa family.</text>
</comment>
<feature type="domain" description="CENP-V/GFA" evidence="4">
    <location>
        <begin position="42"/>
        <end position="148"/>
    </location>
</feature>
<evidence type="ECO:0000256" key="2">
    <source>
        <dbReference type="ARBA" id="ARBA00022723"/>
    </source>
</evidence>
<dbReference type="PROSITE" id="PS51891">
    <property type="entry name" value="CENP_V_GFA"/>
    <property type="match status" value="1"/>
</dbReference>
<evidence type="ECO:0000259" key="4">
    <source>
        <dbReference type="PROSITE" id="PS51891"/>
    </source>
</evidence>
<accession>A0A093V4F8</accession>
<organism evidence="5">
    <name type="scientific">Talaromyces marneffei PM1</name>
    <dbReference type="NCBI Taxonomy" id="1077442"/>
    <lineage>
        <taxon>Eukaryota</taxon>
        <taxon>Fungi</taxon>
        <taxon>Dikarya</taxon>
        <taxon>Ascomycota</taxon>
        <taxon>Pezizomycotina</taxon>
        <taxon>Eurotiomycetes</taxon>
        <taxon>Eurotiomycetidae</taxon>
        <taxon>Eurotiales</taxon>
        <taxon>Trichocomaceae</taxon>
        <taxon>Talaromyces</taxon>
        <taxon>Talaromyces sect. Talaromyces</taxon>
    </lineage>
</organism>
<dbReference type="Gene3D" id="2.170.150.70">
    <property type="match status" value="1"/>
</dbReference>
<reference evidence="5" key="1">
    <citation type="journal article" date="2014" name="PLoS Genet.">
        <title>Signature Gene Expression Reveals Novel Clues to the Molecular Mechanisms of Dimorphic Transition in Penicillium marneffei.</title>
        <authorList>
            <person name="Yang E."/>
            <person name="Wang G."/>
            <person name="Cai J."/>
            <person name="Woo P.C."/>
            <person name="Lau S.K."/>
            <person name="Yuen K.-Y."/>
            <person name="Chow W.-N."/>
            <person name="Lin X."/>
        </authorList>
    </citation>
    <scope>NUCLEOTIDE SEQUENCE [LARGE SCALE GENOMIC DNA]</scope>
    <source>
        <strain evidence="5">PM1</strain>
    </source>
</reference>
<dbReference type="GO" id="GO:0016846">
    <property type="term" value="F:carbon-sulfur lyase activity"/>
    <property type="evidence" value="ECO:0007669"/>
    <property type="project" value="InterPro"/>
</dbReference>
<keyword evidence="3" id="KW-0862">Zinc</keyword>
<name>A0A093V4F8_TALMA</name>
<dbReference type="InterPro" id="IPR052355">
    <property type="entry name" value="CENP-V-like"/>
</dbReference>
<feature type="non-terminal residue" evidence="5">
    <location>
        <position position="1"/>
    </location>
</feature>
<proteinExistence type="inferred from homology"/>
<dbReference type="InterPro" id="IPR011057">
    <property type="entry name" value="Mss4-like_sf"/>
</dbReference>
<dbReference type="SUPFAM" id="SSF51316">
    <property type="entry name" value="Mss4-like"/>
    <property type="match status" value="1"/>
</dbReference>
<dbReference type="AlphaFoldDB" id="A0A093V4F8"/>
<dbReference type="Pfam" id="PF04828">
    <property type="entry name" value="GFA"/>
    <property type="match status" value="1"/>
</dbReference>
<dbReference type="HOGENOM" id="CLU_055491_7_1_1"/>
<sequence>ASKASRSRSKLVSSSINKKKSLPFHFTLLGPALLIKMADKPLKSACHCGAITVIVPRQPEEINECQCTICRRYAAAWGYYKVDEVKFDMKEGAKVSKYVWGDKEKSFDFCENCGCVCYWWPFELKNPDGTAADCGVNTRNMDPLEIYHVNRKIERAWVFAPINNKDMAHAEDQAKY</sequence>
<evidence type="ECO:0000256" key="3">
    <source>
        <dbReference type="ARBA" id="ARBA00022833"/>
    </source>
</evidence>